<protein>
    <submittedName>
        <fullName evidence="1">Uncharacterized protein</fullName>
    </submittedName>
</protein>
<organism evidence="1 2">
    <name type="scientific">Pseudomonas arsenicoxydans</name>
    <dbReference type="NCBI Taxonomy" id="702115"/>
    <lineage>
        <taxon>Bacteria</taxon>
        <taxon>Pseudomonadati</taxon>
        <taxon>Pseudomonadota</taxon>
        <taxon>Gammaproteobacteria</taxon>
        <taxon>Pseudomonadales</taxon>
        <taxon>Pseudomonadaceae</taxon>
        <taxon>Pseudomonas</taxon>
    </lineage>
</organism>
<dbReference type="AlphaFoldDB" id="A0A502HYZ5"/>
<dbReference type="Proteomes" id="UP000317933">
    <property type="component" value="Unassembled WGS sequence"/>
</dbReference>
<comment type="caution">
    <text evidence="1">The sequence shown here is derived from an EMBL/GenBank/DDBJ whole genome shotgun (WGS) entry which is preliminary data.</text>
</comment>
<evidence type="ECO:0000313" key="2">
    <source>
        <dbReference type="Proteomes" id="UP000317933"/>
    </source>
</evidence>
<dbReference type="EMBL" id="RCZE01000005">
    <property type="protein sequence ID" value="TPG78310.1"/>
    <property type="molecule type" value="Genomic_DNA"/>
</dbReference>
<name>A0A502HYZ5_9PSED</name>
<proteinExistence type="predicted"/>
<evidence type="ECO:0000313" key="1">
    <source>
        <dbReference type="EMBL" id="TPG78310.1"/>
    </source>
</evidence>
<accession>A0A502HYZ5</accession>
<sequence length="71" mass="7742">MLALGCEAAPKTLASSKICASAAHWSGSKLPRHHVRVSQLRTSRPFCWSLTTRTLQASATVLSPPARRQTR</sequence>
<reference evidence="1 2" key="1">
    <citation type="journal article" date="2019" name="Environ. Microbiol.">
        <title>Species interactions and distinct microbial communities in high Arctic permafrost affected cryosols are associated with the CH4 and CO2 gas fluxes.</title>
        <authorList>
            <person name="Altshuler I."/>
            <person name="Hamel J."/>
            <person name="Turney S."/>
            <person name="Magnuson E."/>
            <person name="Levesque R."/>
            <person name="Greer C."/>
            <person name="Whyte L.G."/>
        </authorList>
    </citation>
    <scope>NUCLEOTIDE SEQUENCE [LARGE SCALE GENOMIC DNA]</scope>
    <source>
        <strain evidence="1 2">E3</strain>
    </source>
</reference>
<gene>
    <name evidence="1" type="ORF">EAH78_12085</name>
</gene>